<proteinExistence type="predicted"/>
<evidence type="ECO:0000313" key="1">
    <source>
        <dbReference type="EMBL" id="GAA0184823.1"/>
    </source>
</evidence>
<name>A0AAV3RUQ8_LITER</name>
<organism evidence="1 2">
    <name type="scientific">Lithospermum erythrorhizon</name>
    <name type="common">Purple gromwell</name>
    <name type="synonym">Lithospermum officinale var. erythrorhizon</name>
    <dbReference type="NCBI Taxonomy" id="34254"/>
    <lineage>
        <taxon>Eukaryota</taxon>
        <taxon>Viridiplantae</taxon>
        <taxon>Streptophyta</taxon>
        <taxon>Embryophyta</taxon>
        <taxon>Tracheophyta</taxon>
        <taxon>Spermatophyta</taxon>
        <taxon>Magnoliopsida</taxon>
        <taxon>eudicotyledons</taxon>
        <taxon>Gunneridae</taxon>
        <taxon>Pentapetalae</taxon>
        <taxon>asterids</taxon>
        <taxon>lamiids</taxon>
        <taxon>Boraginales</taxon>
        <taxon>Boraginaceae</taxon>
        <taxon>Boraginoideae</taxon>
        <taxon>Lithospermeae</taxon>
        <taxon>Lithospermum</taxon>
    </lineage>
</organism>
<comment type="caution">
    <text evidence="1">The sequence shown here is derived from an EMBL/GenBank/DDBJ whole genome shotgun (WGS) entry which is preliminary data.</text>
</comment>
<evidence type="ECO:0000313" key="2">
    <source>
        <dbReference type="Proteomes" id="UP001454036"/>
    </source>
</evidence>
<dbReference type="AlphaFoldDB" id="A0AAV3RUQ8"/>
<reference evidence="1 2" key="1">
    <citation type="submission" date="2024-01" db="EMBL/GenBank/DDBJ databases">
        <title>The complete chloroplast genome sequence of Lithospermum erythrorhizon: insights into the phylogenetic relationship among Boraginaceae species and the maternal lineages of purple gromwells.</title>
        <authorList>
            <person name="Okada T."/>
            <person name="Watanabe K."/>
        </authorList>
    </citation>
    <scope>NUCLEOTIDE SEQUENCE [LARGE SCALE GENOMIC DNA]</scope>
</reference>
<accession>A0AAV3RUQ8</accession>
<sequence>MLQEEQVCSQIKPSLDRDDIMALMVQAPTRGHDVTNYYTKMATPNGGRINEEGVVGNQEEGVKLIACSLLEHLVSFFVTGDLSKSASGILGPGGRNGGGAEIRAVMRGYPASRVGG</sequence>
<protein>
    <submittedName>
        <fullName evidence="1">Uncharacterized protein</fullName>
    </submittedName>
</protein>
<dbReference type="EMBL" id="BAABME010012188">
    <property type="protein sequence ID" value="GAA0184823.1"/>
    <property type="molecule type" value="Genomic_DNA"/>
</dbReference>
<keyword evidence="2" id="KW-1185">Reference proteome</keyword>
<gene>
    <name evidence="1" type="ORF">LIER_32111</name>
</gene>
<dbReference type="Proteomes" id="UP001454036">
    <property type="component" value="Unassembled WGS sequence"/>
</dbReference>